<accession>A0A163D9L7</accession>
<reference evidence="2" key="1">
    <citation type="submission" date="2015-06" db="EMBL/GenBank/DDBJ databases">
        <title>Expansion of signal transduction pathways in fungi by whole-genome duplication.</title>
        <authorList>
            <consortium name="DOE Joint Genome Institute"/>
            <person name="Corrochano L.M."/>
            <person name="Kuo A."/>
            <person name="Marcet-Houben M."/>
            <person name="Polaino S."/>
            <person name="Salamov A."/>
            <person name="Villalobos J.M."/>
            <person name="Alvarez M.I."/>
            <person name="Avalos J."/>
            <person name="Benito E.P."/>
            <person name="Benoit I."/>
            <person name="Burger G."/>
            <person name="Camino L.P."/>
            <person name="Canovas D."/>
            <person name="Cerda-Olmedo E."/>
            <person name="Cheng J.-F."/>
            <person name="Dominguez A."/>
            <person name="Elias M."/>
            <person name="Eslava A.P."/>
            <person name="Glaser F."/>
            <person name="Grimwood J."/>
            <person name="Gutierrez G."/>
            <person name="Heitman J."/>
            <person name="Henrissat B."/>
            <person name="Iturriaga E.A."/>
            <person name="Lang B.F."/>
            <person name="Lavin J.L."/>
            <person name="Lee S."/>
            <person name="Li W."/>
            <person name="Lindquist E."/>
            <person name="Lopez-Garcia S."/>
            <person name="Luque E.M."/>
            <person name="Marcos A.T."/>
            <person name="Martin J."/>
            <person name="McCluskey K."/>
            <person name="Medina H.R."/>
            <person name="Miralles-Duran A."/>
            <person name="Miyazaki A."/>
            <person name="Munoz-Torres E."/>
            <person name="Oguiza J.A."/>
            <person name="Ohm R."/>
            <person name="Olmedo M."/>
            <person name="Orejas M."/>
            <person name="Ortiz-Castellanos L."/>
            <person name="Pisabarro A.G."/>
            <person name="Rodriguez-Romero J."/>
            <person name="Ruiz-Herrera J."/>
            <person name="Ruiz-Vazquez R."/>
            <person name="Sanz C."/>
            <person name="Schackwitz W."/>
            <person name="Schmutz J."/>
            <person name="Shahriari M."/>
            <person name="Shelest E."/>
            <person name="Silva-Franco F."/>
            <person name="Soanes D."/>
            <person name="Syed K."/>
            <person name="Tagua V.G."/>
            <person name="Talbot N.J."/>
            <person name="Thon M."/>
            <person name="De vries R.P."/>
            <person name="Wiebenga A."/>
            <person name="Yadav J.S."/>
            <person name="Braun E.L."/>
            <person name="Baker S."/>
            <person name="Garre V."/>
            <person name="Horwitz B."/>
            <person name="Torres-Martinez S."/>
            <person name="Idnurm A."/>
            <person name="Herrera-Estrella A."/>
            <person name="Gabaldon T."/>
            <person name="Grigoriev I.V."/>
        </authorList>
    </citation>
    <scope>NUCLEOTIDE SEQUENCE [LARGE SCALE GENOMIC DNA]</scope>
    <source>
        <strain evidence="2">NRRL 1555(-)</strain>
    </source>
</reference>
<dbReference type="EMBL" id="KV440990">
    <property type="protein sequence ID" value="OAD69770.1"/>
    <property type="molecule type" value="Genomic_DNA"/>
</dbReference>
<dbReference type="AlphaFoldDB" id="A0A163D9L7"/>
<sequence length="69" mass="7914">MSHLPGVLFFWKDLERPIDIILLQSDQSKSFNNIIKEDLFDCVVYTPQLSEEQTPQPNTGSFLLMNLAS</sequence>
<proteinExistence type="predicted"/>
<evidence type="ECO:0000313" key="2">
    <source>
        <dbReference type="Proteomes" id="UP000077315"/>
    </source>
</evidence>
<dbReference type="RefSeq" id="XP_018287810.1">
    <property type="nucleotide sequence ID" value="XM_018432189.1"/>
</dbReference>
<keyword evidence="2" id="KW-1185">Reference proteome</keyword>
<dbReference type="InParanoid" id="A0A163D9L7"/>
<protein>
    <submittedName>
        <fullName evidence="1">Uncharacterized protein</fullName>
    </submittedName>
</protein>
<evidence type="ECO:0000313" key="1">
    <source>
        <dbReference type="EMBL" id="OAD69770.1"/>
    </source>
</evidence>
<gene>
    <name evidence="1" type="ORF">PHYBLDRAFT_148959</name>
</gene>
<organism evidence="1 2">
    <name type="scientific">Phycomyces blakesleeanus (strain ATCC 8743b / DSM 1359 / FGSC 10004 / NBRC 33097 / NRRL 1555)</name>
    <dbReference type="NCBI Taxonomy" id="763407"/>
    <lineage>
        <taxon>Eukaryota</taxon>
        <taxon>Fungi</taxon>
        <taxon>Fungi incertae sedis</taxon>
        <taxon>Mucoromycota</taxon>
        <taxon>Mucoromycotina</taxon>
        <taxon>Mucoromycetes</taxon>
        <taxon>Mucorales</taxon>
        <taxon>Phycomycetaceae</taxon>
        <taxon>Phycomyces</taxon>
    </lineage>
</organism>
<dbReference type="GeneID" id="28993095"/>
<dbReference type="VEuPathDB" id="FungiDB:PHYBLDRAFT_148959"/>
<name>A0A163D9L7_PHYB8</name>
<dbReference type="Proteomes" id="UP000077315">
    <property type="component" value="Unassembled WGS sequence"/>
</dbReference>